<name>A0A9W6YA95_9STRA</name>
<comment type="caution">
    <text evidence="2">The sequence shown here is derived from an EMBL/GenBank/DDBJ whole genome shotgun (WGS) entry which is preliminary data.</text>
</comment>
<proteinExistence type="predicted"/>
<keyword evidence="1" id="KW-0732">Signal</keyword>
<sequence length="77" mass="7833">MFGTLSTALLHSSGTVASITTTLLGAGSVTICQRAHAIVDAHVGTCVVCNMIAFGQVGAHIQRAIAATVYDTYNVGP</sequence>
<dbReference type="AlphaFoldDB" id="A0A9W6YA95"/>
<feature type="signal peptide" evidence="1">
    <location>
        <begin position="1"/>
        <end position="18"/>
    </location>
</feature>
<organism evidence="2 3">
    <name type="scientific">Phytophthora fragariaefolia</name>
    <dbReference type="NCBI Taxonomy" id="1490495"/>
    <lineage>
        <taxon>Eukaryota</taxon>
        <taxon>Sar</taxon>
        <taxon>Stramenopiles</taxon>
        <taxon>Oomycota</taxon>
        <taxon>Peronosporomycetes</taxon>
        <taxon>Peronosporales</taxon>
        <taxon>Peronosporaceae</taxon>
        <taxon>Phytophthora</taxon>
    </lineage>
</organism>
<reference evidence="2" key="1">
    <citation type="submission" date="2023-04" db="EMBL/GenBank/DDBJ databases">
        <title>Phytophthora fragariaefolia NBRC 109709.</title>
        <authorList>
            <person name="Ichikawa N."/>
            <person name="Sato H."/>
            <person name="Tonouchi N."/>
        </authorList>
    </citation>
    <scope>NUCLEOTIDE SEQUENCE</scope>
    <source>
        <strain evidence="2">NBRC 109709</strain>
    </source>
</reference>
<evidence type="ECO:0000313" key="2">
    <source>
        <dbReference type="EMBL" id="GMF57535.1"/>
    </source>
</evidence>
<feature type="chain" id="PRO_5040726279" evidence="1">
    <location>
        <begin position="19"/>
        <end position="77"/>
    </location>
</feature>
<evidence type="ECO:0000313" key="3">
    <source>
        <dbReference type="Proteomes" id="UP001165121"/>
    </source>
</evidence>
<evidence type="ECO:0000256" key="1">
    <source>
        <dbReference type="SAM" id="SignalP"/>
    </source>
</evidence>
<gene>
    <name evidence="2" type="ORF">Pfra01_002456500</name>
</gene>
<dbReference type="EMBL" id="BSXT01004367">
    <property type="protein sequence ID" value="GMF57535.1"/>
    <property type="molecule type" value="Genomic_DNA"/>
</dbReference>
<dbReference type="Proteomes" id="UP001165121">
    <property type="component" value="Unassembled WGS sequence"/>
</dbReference>
<protein>
    <submittedName>
        <fullName evidence="2">Unnamed protein product</fullName>
    </submittedName>
</protein>
<keyword evidence="3" id="KW-1185">Reference proteome</keyword>
<accession>A0A9W6YA95</accession>